<dbReference type="Proteomes" id="UP001188597">
    <property type="component" value="Unassembled WGS sequence"/>
</dbReference>
<feature type="region of interest" description="Disordered" evidence="1">
    <location>
        <begin position="1"/>
        <end position="80"/>
    </location>
</feature>
<dbReference type="AlphaFoldDB" id="A0AA89AXT1"/>
<name>A0AA89AXT1_9ASTE</name>
<proteinExistence type="predicted"/>
<evidence type="ECO:0000313" key="2">
    <source>
        <dbReference type="EMBL" id="KAK3015316.1"/>
    </source>
</evidence>
<organism evidence="2 3">
    <name type="scientific">Escallonia herrerae</name>
    <dbReference type="NCBI Taxonomy" id="1293975"/>
    <lineage>
        <taxon>Eukaryota</taxon>
        <taxon>Viridiplantae</taxon>
        <taxon>Streptophyta</taxon>
        <taxon>Embryophyta</taxon>
        <taxon>Tracheophyta</taxon>
        <taxon>Spermatophyta</taxon>
        <taxon>Magnoliopsida</taxon>
        <taxon>eudicotyledons</taxon>
        <taxon>Gunneridae</taxon>
        <taxon>Pentapetalae</taxon>
        <taxon>asterids</taxon>
        <taxon>campanulids</taxon>
        <taxon>Escalloniales</taxon>
        <taxon>Escalloniaceae</taxon>
        <taxon>Escallonia</taxon>
    </lineage>
</organism>
<evidence type="ECO:0000256" key="1">
    <source>
        <dbReference type="SAM" id="MobiDB-lite"/>
    </source>
</evidence>
<protein>
    <submittedName>
        <fullName evidence="2">Uncharacterized protein</fullName>
    </submittedName>
</protein>
<keyword evidence="3" id="KW-1185">Reference proteome</keyword>
<evidence type="ECO:0000313" key="3">
    <source>
        <dbReference type="Proteomes" id="UP001188597"/>
    </source>
</evidence>
<accession>A0AA89AXT1</accession>
<gene>
    <name evidence="2" type="ORF">RJ639_006164</name>
</gene>
<sequence>MFITLRGDKEADQNRAEVADEEVEQSKHFDEESGPGNPDKKMSAETSKSGDNSKHDFASTSVGEMNDIGSKNTETETETETKTRKVFFLDALRPIPSFSDSAINFLGGFSRVIRLEKNGISVMDGQHRNYSPQMNATSIVGRFYGCPLEDYLVVISEQLYDSIKISTTIVLTGLCQ</sequence>
<reference evidence="2" key="1">
    <citation type="submission" date="2022-12" db="EMBL/GenBank/DDBJ databases">
        <title>Draft genome assemblies for two species of Escallonia (Escalloniales).</title>
        <authorList>
            <person name="Chanderbali A."/>
            <person name="Dervinis C."/>
            <person name="Anghel I."/>
            <person name="Soltis D."/>
            <person name="Soltis P."/>
            <person name="Zapata F."/>
        </authorList>
    </citation>
    <scope>NUCLEOTIDE SEQUENCE</scope>
    <source>
        <strain evidence="2">UCBG64.0493</strain>
        <tissue evidence="2">Leaf</tissue>
    </source>
</reference>
<comment type="caution">
    <text evidence="2">The sequence shown here is derived from an EMBL/GenBank/DDBJ whole genome shotgun (WGS) entry which is preliminary data.</text>
</comment>
<feature type="compositionally biased region" description="Basic and acidic residues" evidence="1">
    <location>
        <begin position="1"/>
        <end position="31"/>
    </location>
</feature>
<dbReference type="EMBL" id="JAVXUP010001154">
    <property type="protein sequence ID" value="KAK3015316.1"/>
    <property type="molecule type" value="Genomic_DNA"/>
</dbReference>